<gene>
    <name evidence="9" type="ORF">GCM10022255_030100</name>
</gene>
<feature type="transmembrane region" description="Helical" evidence="6">
    <location>
        <begin position="494"/>
        <end position="512"/>
    </location>
</feature>
<comment type="subcellular location">
    <subcellularLocation>
        <location evidence="1">Endomembrane system</location>
        <topology evidence="1">Multi-pass membrane protein</topology>
    </subcellularLocation>
    <subcellularLocation>
        <location evidence="5">Membrane</location>
        <topology evidence="5">Multi-pass membrane protein</topology>
    </subcellularLocation>
</comment>
<organism evidence="9 10">
    <name type="scientific">Dactylosporangium darangshiense</name>
    <dbReference type="NCBI Taxonomy" id="579108"/>
    <lineage>
        <taxon>Bacteria</taxon>
        <taxon>Bacillati</taxon>
        <taxon>Actinomycetota</taxon>
        <taxon>Actinomycetes</taxon>
        <taxon>Micromonosporales</taxon>
        <taxon>Micromonosporaceae</taxon>
        <taxon>Dactylosporangium</taxon>
    </lineage>
</organism>
<keyword evidence="4 6" id="KW-0472">Membrane</keyword>
<feature type="transmembrane region" description="Helical" evidence="6">
    <location>
        <begin position="163"/>
        <end position="185"/>
    </location>
</feature>
<dbReference type="InterPro" id="IPR003945">
    <property type="entry name" value="NU5C-like"/>
</dbReference>
<feature type="transmembrane region" description="Helical" evidence="6">
    <location>
        <begin position="245"/>
        <end position="263"/>
    </location>
</feature>
<evidence type="ECO:0000256" key="3">
    <source>
        <dbReference type="ARBA" id="ARBA00022989"/>
    </source>
</evidence>
<feature type="transmembrane region" description="Helical" evidence="6">
    <location>
        <begin position="82"/>
        <end position="103"/>
    </location>
</feature>
<dbReference type="PANTHER" id="PTHR42829">
    <property type="entry name" value="NADH-UBIQUINONE OXIDOREDUCTASE CHAIN 5"/>
    <property type="match status" value="1"/>
</dbReference>
<feature type="transmembrane region" description="Helical" evidence="6">
    <location>
        <begin position="275"/>
        <end position="296"/>
    </location>
</feature>
<dbReference type="Pfam" id="PF00361">
    <property type="entry name" value="Proton_antipo_M"/>
    <property type="match status" value="1"/>
</dbReference>
<feature type="transmembrane region" description="Helical" evidence="6">
    <location>
        <begin position="369"/>
        <end position="390"/>
    </location>
</feature>
<evidence type="ECO:0000259" key="8">
    <source>
        <dbReference type="Pfam" id="PF00662"/>
    </source>
</evidence>
<dbReference type="RefSeq" id="WP_345126460.1">
    <property type="nucleotide sequence ID" value="NZ_BAABAT010000006.1"/>
</dbReference>
<dbReference type="Proteomes" id="UP001500620">
    <property type="component" value="Unassembled WGS sequence"/>
</dbReference>
<evidence type="ECO:0000256" key="6">
    <source>
        <dbReference type="SAM" id="Phobius"/>
    </source>
</evidence>
<feature type="transmembrane region" description="Helical" evidence="6">
    <location>
        <begin position="31"/>
        <end position="52"/>
    </location>
</feature>
<evidence type="ECO:0000256" key="4">
    <source>
        <dbReference type="ARBA" id="ARBA00023136"/>
    </source>
</evidence>
<evidence type="ECO:0000313" key="9">
    <source>
        <dbReference type="EMBL" id="GAA4248761.1"/>
    </source>
</evidence>
<feature type="transmembrane region" description="Helical" evidence="6">
    <location>
        <begin position="205"/>
        <end position="224"/>
    </location>
</feature>
<comment type="caution">
    <text evidence="9">The sequence shown here is derived from an EMBL/GenBank/DDBJ whole genome shotgun (WGS) entry which is preliminary data.</text>
</comment>
<keyword evidence="3 6" id="KW-1133">Transmembrane helix</keyword>
<dbReference type="NCBIfam" id="TIGR01974">
    <property type="entry name" value="NDH_I_L"/>
    <property type="match status" value="1"/>
</dbReference>
<feature type="transmembrane region" description="Helical" evidence="6">
    <location>
        <begin position="303"/>
        <end position="329"/>
    </location>
</feature>
<keyword evidence="2 5" id="KW-0812">Transmembrane</keyword>
<dbReference type="InterPro" id="IPR018393">
    <property type="entry name" value="NADHpl_OxRdtase_5_subgr"/>
</dbReference>
<protein>
    <recommendedName>
        <fullName evidence="11">NADH-quinone oxidoreductase subunit L</fullName>
    </recommendedName>
</protein>
<proteinExistence type="predicted"/>
<dbReference type="InterPro" id="IPR001750">
    <property type="entry name" value="ND/Mrp_TM"/>
</dbReference>
<feature type="transmembrane region" description="Helical" evidence="6">
    <location>
        <begin position="6"/>
        <end position="24"/>
    </location>
</feature>
<reference evidence="10" key="1">
    <citation type="journal article" date="2019" name="Int. J. Syst. Evol. Microbiol.">
        <title>The Global Catalogue of Microorganisms (GCM) 10K type strain sequencing project: providing services to taxonomists for standard genome sequencing and annotation.</title>
        <authorList>
            <consortium name="The Broad Institute Genomics Platform"/>
            <consortium name="The Broad Institute Genome Sequencing Center for Infectious Disease"/>
            <person name="Wu L."/>
            <person name="Ma J."/>
        </authorList>
    </citation>
    <scope>NUCLEOTIDE SEQUENCE [LARGE SCALE GENOMIC DNA]</scope>
    <source>
        <strain evidence="10">JCM 17441</strain>
    </source>
</reference>
<feature type="transmembrane region" description="Helical" evidence="6">
    <location>
        <begin position="590"/>
        <end position="611"/>
    </location>
</feature>
<evidence type="ECO:0000256" key="2">
    <source>
        <dbReference type="ARBA" id="ARBA00022692"/>
    </source>
</evidence>
<sequence>MSVDPLGVALPAVPVGFGLVGLLLRYRMRGLSALLGIGGAAVALACAIAAALRGVRGPDAGVTVVEFGRLPVTFGTWLDGPAGLVAVAVGVVALCVQIYSVAYLHDDERYAPYAAQVSLFTGAMLLVVVSGDLIALLVGWEVMGICSYLLIGHDRRLPEAPRAAVKAFLVTRVGDVGFLLGIVLLGLHAHSFRIADVFAAAQSGAISGGVVTAACVLLLAGVAGKSAQFPLHTWLPDAMAGPTPISALIHAATMVAAGVYVVARLYPLFERSTTALVVLAVMASVTMLLGALSALGQDDIKRVLAWSTVSQLGYMTGALAVGAPSVALFHLLTHAAFKALLFLAAGSVIHAVGSNLMSAMGGLRERMPVTFWTMTIGLGALAGVPPLAGFWSKDAIIEAAAGDGPAPRGFAILVLCSAALTAMLTAAYVVRLWRRTFFGEARSEAARHGHEPPWAMRGPLVALAVPAALLGLAGLLEGFSGRLGSEERLAHLGWVTPVVLALLLAGGWWAWLRDPAVGPSDTALGRLLTNAFYLDNVQDALVTRPVAALARLARRGDEGLVDGAVEGVGAGAGGLGGLLARAHIAALPRAATAVLGGAVVIAAAIVIVLGVTQ</sequence>
<evidence type="ECO:0008006" key="11">
    <source>
        <dbReference type="Google" id="ProtNLM"/>
    </source>
</evidence>
<dbReference type="PRINTS" id="PR01434">
    <property type="entry name" value="NADHDHGNASE5"/>
</dbReference>
<feature type="domain" description="NADH:quinone oxidoreductase/Mrp antiporter transmembrane" evidence="7">
    <location>
        <begin position="130"/>
        <end position="402"/>
    </location>
</feature>
<evidence type="ECO:0000259" key="7">
    <source>
        <dbReference type="Pfam" id="PF00361"/>
    </source>
</evidence>
<evidence type="ECO:0000256" key="5">
    <source>
        <dbReference type="RuleBase" id="RU000320"/>
    </source>
</evidence>
<name>A0ABP8D6W8_9ACTN</name>
<dbReference type="Pfam" id="PF00662">
    <property type="entry name" value="Proton_antipo_N"/>
    <property type="match status" value="1"/>
</dbReference>
<evidence type="ECO:0000256" key="1">
    <source>
        <dbReference type="ARBA" id="ARBA00004127"/>
    </source>
</evidence>
<feature type="transmembrane region" description="Helical" evidence="6">
    <location>
        <begin position="454"/>
        <end position="474"/>
    </location>
</feature>
<feature type="transmembrane region" description="Helical" evidence="6">
    <location>
        <begin position="335"/>
        <end position="357"/>
    </location>
</feature>
<dbReference type="EMBL" id="BAABAT010000006">
    <property type="protein sequence ID" value="GAA4248761.1"/>
    <property type="molecule type" value="Genomic_DNA"/>
</dbReference>
<feature type="domain" description="NADH-Ubiquinone oxidoreductase (complex I) chain 5 N-terminal" evidence="8">
    <location>
        <begin position="66"/>
        <end position="113"/>
    </location>
</feature>
<dbReference type="PANTHER" id="PTHR42829:SF2">
    <property type="entry name" value="NADH-UBIQUINONE OXIDOREDUCTASE CHAIN 5"/>
    <property type="match status" value="1"/>
</dbReference>
<dbReference type="InterPro" id="IPR001516">
    <property type="entry name" value="Proton_antipo_N"/>
</dbReference>
<accession>A0ABP8D6W8</accession>
<feature type="transmembrane region" description="Helical" evidence="6">
    <location>
        <begin position="410"/>
        <end position="433"/>
    </location>
</feature>
<keyword evidence="10" id="KW-1185">Reference proteome</keyword>
<dbReference type="Gene3D" id="1.20.5.2700">
    <property type="match status" value="1"/>
</dbReference>
<evidence type="ECO:0000313" key="10">
    <source>
        <dbReference type="Proteomes" id="UP001500620"/>
    </source>
</evidence>